<organism evidence="2 3">
    <name type="scientific">Lentinula aciculospora</name>
    <dbReference type="NCBI Taxonomy" id="153920"/>
    <lineage>
        <taxon>Eukaryota</taxon>
        <taxon>Fungi</taxon>
        <taxon>Dikarya</taxon>
        <taxon>Basidiomycota</taxon>
        <taxon>Agaricomycotina</taxon>
        <taxon>Agaricomycetes</taxon>
        <taxon>Agaricomycetidae</taxon>
        <taxon>Agaricales</taxon>
        <taxon>Marasmiineae</taxon>
        <taxon>Omphalotaceae</taxon>
        <taxon>Lentinula</taxon>
    </lineage>
</organism>
<evidence type="ECO:0000313" key="3">
    <source>
        <dbReference type="Proteomes" id="UP001150266"/>
    </source>
</evidence>
<dbReference type="EMBL" id="JAOTPV010000017">
    <property type="protein sequence ID" value="KAJ4473581.1"/>
    <property type="molecule type" value="Genomic_DNA"/>
</dbReference>
<feature type="compositionally biased region" description="Basic and acidic residues" evidence="1">
    <location>
        <begin position="229"/>
        <end position="241"/>
    </location>
</feature>
<feature type="compositionally biased region" description="Gly residues" evidence="1">
    <location>
        <begin position="250"/>
        <end position="268"/>
    </location>
</feature>
<name>A0A9W9DKR4_9AGAR</name>
<feature type="compositionally biased region" description="Low complexity" evidence="1">
    <location>
        <begin position="81"/>
        <end position="99"/>
    </location>
</feature>
<feature type="compositionally biased region" description="Polar residues" evidence="1">
    <location>
        <begin position="63"/>
        <end position="75"/>
    </location>
</feature>
<gene>
    <name evidence="2" type="ORF">J3R30DRAFT_3707500</name>
</gene>
<dbReference type="Pfam" id="PF07818">
    <property type="entry name" value="HCNGP"/>
    <property type="match status" value="1"/>
</dbReference>
<accession>A0A9W9DKR4</accession>
<comment type="caution">
    <text evidence="2">The sequence shown here is derived from an EMBL/GenBank/DDBJ whole genome shotgun (WGS) entry which is preliminary data.</text>
</comment>
<keyword evidence="3" id="KW-1185">Reference proteome</keyword>
<evidence type="ECO:0000256" key="1">
    <source>
        <dbReference type="SAM" id="MobiDB-lite"/>
    </source>
</evidence>
<protein>
    <submittedName>
        <fullName evidence="2">HCNGP-domain-containing protein</fullName>
    </submittedName>
</protein>
<dbReference type="PANTHER" id="PTHR13464">
    <property type="entry name" value="TRANSCRIPTIONAL REGULATOR PROTEIN HCNGP"/>
    <property type="match status" value="1"/>
</dbReference>
<dbReference type="GO" id="GO:0006355">
    <property type="term" value="P:regulation of DNA-templated transcription"/>
    <property type="evidence" value="ECO:0007669"/>
    <property type="project" value="InterPro"/>
</dbReference>
<dbReference type="Proteomes" id="UP001150266">
    <property type="component" value="Unassembled WGS sequence"/>
</dbReference>
<dbReference type="PANTHER" id="PTHR13464:SF0">
    <property type="entry name" value="SAP30-BINDING PROTEIN"/>
    <property type="match status" value="1"/>
</dbReference>
<sequence length="268" mass="29391">MYGGLVAYDGDSDSGDESAQKPDTKLKVKADGYSEPHTQQKKSKIIIKRLKTSQRPKGHVSIESAQPTLTSTLPIASTPGADSALTPTSSAAAAQTSSTPEPDDIHLARIYTLLRPPPISGLADWGIPPEVESTCDPELEAKMKQFHQLKSLPTPKHFNDTLMSNRSFRNPHLYAQLVDFVNIDERATNFPKGIWDPDHVRDGEWDAEKIAKYQKMRSEQQSQPSKAKTHIDFATGKDSKPHPYAYVPSSGGGGRRQTRGSGGLSRWG</sequence>
<dbReference type="OrthoDB" id="1714508at2759"/>
<feature type="compositionally biased region" description="Basic residues" evidence="1">
    <location>
        <begin position="39"/>
        <end position="58"/>
    </location>
</feature>
<dbReference type="InterPro" id="IPR012479">
    <property type="entry name" value="SAP30BP"/>
</dbReference>
<evidence type="ECO:0000313" key="2">
    <source>
        <dbReference type="EMBL" id="KAJ4473581.1"/>
    </source>
</evidence>
<proteinExistence type="predicted"/>
<feature type="region of interest" description="Disordered" evidence="1">
    <location>
        <begin position="1"/>
        <end position="102"/>
    </location>
</feature>
<dbReference type="GO" id="GO:0005634">
    <property type="term" value="C:nucleus"/>
    <property type="evidence" value="ECO:0007669"/>
    <property type="project" value="TreeGrafter"/>
</dbReference>
<feature type="compositionally biased region" description="Basic and acidic residues" evidence="1">
    <location>
        <begin position="18"/>
        <end position="34"/>
    </location>
</feature>
<feature type="region of interest" description="Disordered" evidence="1">
    <location>
        <begin position="215"/>
        <end position="268"/>
    </location>
</feature>
<dbReference type="AlphaFoldDB" id="A0A9W9DKR4"/>
<reference evidence="2" key="1">
    <citation type="submission" date="2022-08" db="EMBL/GenBank/DDBJ databases">
        <title>A Global Phylogenomic Analysis of the Shiitake Genus Lentinula.</title>
        <authorList>
            <consortium name="DOE Joint Genome Institute"/>
            <person name="Sierra-Patev S."/>
            <person name="Min B."/>
            <person name="Naranjo-Ortiz M."/>
            <person name="Looney B."/>
            <person name="Konkel Z."/>
            <person name="Slot J.C."/>
            <person name="Sakamoto Y."/>
            <person name="Steenwyk J.L."/>
            <person name="Rokas A."/>
            <person name="Carro J."/>
            <person name="Camarero S."/>
            <person name="Ferreira P."/>
            <person name="Molpeceres G."/>
            <person name="Ruiz-Duenas F.J."/>
            <person name="Serrano A."/>
            <person name="Henrissat B."/>
            <person name="Drula E."/>
            <person name="Hughes K.W."/>
            <person name="Mata J.L."/>
            <person name="Ishikawa N.K."/>
            <person name="Vargas-Isla R."/>
            <person name="Ushijima S."/>
            <person name="Smith C.A."/>
            <person name="Ahrendt S."/>
            <person name="Andreopoulos W."/>
            <person name="He G."/>
            <person name="Labutti K."/>
            <person name="Lipzen A."/>
            <person name="Ng V."/>
            <person name="Riley R."/>
            <person name="Sandor L."/>
            <person name="Barry K."/>
            <person name="Martinez A.T."/>
            <person name="Xiao Y."/>
            <person name="Gibbons J.G."/>
            <person name="Terashima K."/>
            <person name="Grigoriev I.V."/>
            <person name="Hibbett D.S."/>
        </authorList>
    </citation>
    <scope>NUCLEOTIDE SEQUENCE</scope>
    <source>
        <strain evidence="2">JLM2183</strain>
    </source>
</reference>